<evidence type="ECO:0000313" key="3">
    <source>
        <dbReference type="EMBL" id="KAL2057369.1"/>
    </source>
</evidence>
<evidence type="ECO:0000256" key="1">
    <source>
        <dbReference type="SAM" id="MobiDB-lite"/>
    </source>
</evidence>
<evidence type="ECO:0000256" key="2">
    <source>
        <dbReference type="SAM" id="SignalP"/>
    </source>
</evidence>
<gene>
    <name evidence="3" type="ORF">ABVK25_002422</name>
</gene>
<keyword evidence="2" id="KW-0732">Signal</keyword>
<organism evidence="3 4">
    <name type="scientific">Lepraria finkii</name>
    <dbReference type="NCBI Taxonomy" id="1340010"/>
    <lineage>
        <taxon>Eukaryota</taxon>
        <taxon>Fungi</taxon>
        <taxon>Dikarya</taxon>
        <taxon>Ascomycota</taxon>
        <taxon>Pezizomycotina</taxon>
        <taxon>Lecanoromycetes</taxon>
        <taxon>OSLEUM clade</taxon>
        <taxon>Lecanoromycetidae</taxon>
        <taxon>Lecanorales</taxon>
        <taxon>Lecanorineae</taxon>
        <taxon>Stereocaulaceae</taxon>
        <taxon>Lepraria</taxon>
    </lineage>
</organism>
<proteinExistence type="predicted"/>
<accession>A0ABR4BHS9</accession>
<feature type="compositionally biased region" description="Low complexity" evidence="1">
    <location>
        <begin position="184"/>
        <end position="193"/>
    </location>
</feature>
<evidence type="ECO:0000313" key="4">
    <source>
        <dbReference type="Proteomes" id="UP001590951"/>
    </source>
</evidence>
<feature type="region of interest" description="Disordered" evidence="1">
    <location>
        <begin position="126"/>
        <end position="193"/>
    </location>
</feature>
<comment type="caution">
    <text evidence="3">The sequence shown here is derived from an EMBL/GenBank/DDBJ whole genome shotgun (WGS) entry which is preliminary data.</text>
</comment>
<feature type="signal peptide" evidence="2">
    <location>
        <begin position="1"/>
        <end position="22"/>
    </location>
</feature>
<keyword evidence="4" id="KW-1185">Reference proteome</keyword>
<feature type="chain" id="PRO_5047286704" evidence="2">
    <location>
        <begin position="23"/>
        <end position="193"/>
    </location>
</feature>
<protein>
    <submittedName>
        <fullName evidence="3">Uncharacterized protein</fullName>
    </submittedName>
</protein>
<feature type="compositionally biased region" description="Low complexity" evidence="1">
    <location>
        <begin position="126"/>
        <end position="167"/>
    </location>
</feature>
<name>A0ABR4BHS9_9LECA</name>
<dbReference type="EMBL" id="JBHFEH010000005">
    <property type="protein sequence ID" value="KAL2057369.1"/>
    <property type="molecule type" value="Genomic_DNA"/>
</dbReference>
<sequence>MTLVALLPFYILLHHLPVRSFASAPGTLALFLNEVCSQASVINPTVHVPIDTCLVTPGALGIAVETLPPCTSGDATLIIYDDTSCANPVGGDLQYENCYFDGPNGVPAVLFACNKAAGGATATATSTVSAGSSSMPVAGGTPATTSSGGTSEQTTPSSKGATTTSTPPSLPPHPHPNRVPIVVATAAAAQAQA</sequence>
<dbReference type="Proteomes" id="UP001590951">
    <property type="component" value="Unassembled WGS sequence"/>
</dbReference>
<reference evidence="3 4" key="1">
    <citation type="submission" date="2024-09" db="EMBL/GenBank/DDBJ databases">
        <title>Rethinking Asexuality: The Enigmatic Case of Functional Sexual Genes in Lepraria (Stereocaulaceae).</title>
        <authorList>
            <person name="Doellman M."/>
            <person name="Sun Y."/>
            <person name="Barcenas-Pena A."/>
            <person name="Lumbsch H.T."/>
            <person name="Grewe F."/>
        </authorList>
    </citation>
    <scope>NUCLEOTIDE SEQUENCE [LARGE SCALE GENOMIC DNA]</scope>
    <source>
        <strain evidence="3 4">Grewe 0041</strain>
    </source>
</reference>